<dbReference type="PANTHER" id="PTHR37299">
    <property type="entry name" value="TRANSCRIPTIONAL REGULATOR-RELATED"/>
    <property type="match status" value="1"/>
</dbReference>
<feature type="domain" description="Response regulatory" evidence="4">
    <location>
        <begin position="4"/>
        <end position="122"/>
    </location>
</feature>
<dbReference type="InterPro" id="IPR001789">
    <property type="entry name" value="Sig_transdc_resp-reg_receiver"/>
</dbReference>
<proteinExistence type="predicted"/>
<dbReference type="AlphaFoldDB" id="A0A6A8M6R1"/>
<dbReference type="PANTHER" id="PTHR37299:SF1">
    <property type="entry name" value="STAGE 0 SPORULATION PROTEIN A HOMOLOG"/>
    <property type="match status" value="1"/>
</dbReference>
<gene>
    <name evidence="5" type="ORF">FYJ66_02080</name>
</gene>
<name>A0A6A8M6R1_9FIRM</name>
<evidence type="ECO:0000256" key="1">
    <source>
        <dbReference type="ARBA" id="ARBA00018672"/>
    </source>
</evidence>
<dbReference type="Gene3D" id="3.40.50.2300">
    <property type="match status" value="1"/>
</dbReference>
<dbReference type="GO" id="GO:0000156">
    <property type="term" value="F:phosphorelay response regulator activity"/>
    <property type="evidence" value="ECO:0007669"/>
    <property type="project" value="InterPro"/>
</dbReference>
<dbReference type="EMBL" id="VUNB01000002">
    <property type="protein sequence ID" value="MST68380.1"/>
    <property type="molecule type" value="Genomic_DNA"/>
</dbReference>
<sequence length="250" mass="29091">MKMNIAVVDDNTGELENLSGLIRKFGEDRNLEVNVQSFSRGEELLEDYHPYKYTVVFLDIYMSGMTGIQVADSIRRNDPDTFIVFSTSSSDHMADAFRFHAFDYLEKPATEEKVYMIMDDVCRRTTDVIPTFSFTCDRKKMEIPYSEIVAVAAAIHYVDISDREGNTYRTLMAFSSAREKLEKDGRFLMITRGVLVNMEYVQGFENQVCMLDNGMSFPFTKRKRKQLEEIWQNYIISGLRREAMEKGRRQ</sequence>
<dbReference type="Gene3D" id="2.40.50.1020">
    <property type="entry name" value="LytTr DNA-binding domain"/>
    <property type="match status" value="1"/>
</dbReference>
<comment type="caution">
    <text evidence="5">The sequence shown here is derived from an EMBL/GenBank/DDBJ whole genome shotgun (WGS) entry which is preliminary data.</text>
</comment>
<evidence type="ECO:0000256" key="2">
    <source>
        <dbReference type="ARBA" id="ARBA00024867"/>
    </source>
</evidence>
<dbReference type="InterPro" id="IPR007492">
    <property type="entry name" value="LytTR_DNA-bd_dom"/>
</dbReference>
<dbReference type="SMART" id="SM00448">
    <property type="entry name" value="REC"/>
    <property type="match status" value="1"/>
</dbReference>
<feature type="modified residue" description="4-aspartylphosphate" evidence="3">
    <location>
        <position position="59"/>
    </location>
</feature>
<organism evidence="5">
    <name type="scientific">Baileyella intestinalis</name>
    <dbReference type="NCBI Taxonomy" id="2606709"/>
    <lineage>
        <taxon>Bacteria</taxon>
        <taxon>Bacillati</taxon>
        <taxon>Bacillota</taxon>
        <taxon>Clostridia</taxon>
        <taxon>Peptostreptococcales</taxon>
        <taxon>Anaerovoracaceae</taxon>
        <taxon>Baileyella</taxon>
    </lineage>
</organism>
<dbReference type="RefSeq" id="WP_154571861.1">
    <property type="nucleotide sequence ID" value="NZ_VUNB01000002.1"/>
</dbReference>
<dbReference type="InterPro" id="IPR011006">
    <property type="entry name" value="CheY-like_superfamily"/>
</dbReference>
<accession>A0A6A8M6R1</accession>
<dbReference type="InterPro" id="IPR046947">
    <property type="entry name" value="LytR-like"/>
</dbReference>
<dbReference type="GO" id="GO:0003677">
    <property type="term" value="F:DNA binding"/>
    <property type="evidence" value="ECO:0007669"/>
    <property type="project" value="InterPro"/>
</dbReference>
<dbReference type="Pfam" id="PF04397">
    <property type="entry name" value="LytTR"/>
    <property type="match status" value="1"/>
</dbReference>
<dbReference type="PROSITE" id="PS50110">
    <property type="entry name" value="RESPONSE_REGULATORY"/>
    <property type="match status" value="1"/>
</dbReference>
<evidence type="ECO:0000259" key="4">
    <source>
        <dbReference type="PROSITE" id="PS50110"/>
    </source>
</evidence>
<evidence type="ECO:0000256" key="3">
    <source>
        <dbReference type="PROSITE-ProRule" id="PRU00169"/>
    </source>
</evidence>
<dbReference type="SMART" id="SM00850">
    <property type="entry name" value="LytTR"/>
    <property type="match status" value="1"/>
</dbReference>
<comment type="function">
    <text evidence="2">May play the central regulatory role in sporulation. It may be an element of the effector pathway responsible for the activation of sporulation genes in response to nutritional stress. Spo0A may act in concert with spo0H (a sigma factor) to control the expression of some genes that are critical to the sporulation process.</text>
</comment>
<keyword evidence="3" id="KW-0597">Phosphoprotein</keyword>
<dbReference type="Pfam" id="PF00072">
    <property type="entry name" value="Response_reg"/>
    <property type="match status" value="1"/>
</dbReference>
<dbReference type="SUPFAM" id="SSF52172">
    <property type="entry name" value="CheY-like"/>
    <property type="match status" value="1"/>
</dbReference>
<reference evidence="5" key="1">
    <citation type="submission" date="2019-09" db="EMBL/GenBank/DDBJ databases">
        <title>In-depth cultivation of the pig gut microbiome towards novel bacterial diversity and tailored functional studies.</title>
        <authorList>
            <person name="Wylensek D."/>
            <person name="Hitch T.C.A."/>
            <person name="Clavel T."/>
        </authorList>
    </citation>
    <scope>NUCLEOTIDE SEQUENCE</scope>
    <source>
        <strain evidence="5">RF-744-FAT-WT-3</strain>
    </source>
</reference>
<evidence type="ECO:0000313" key="5">
    <source>
        <dbReference type="EMBL" id="MST68380.1"/>
    </source>
</evidence>
<protein>
    <recommendedName>
        <fullName evidence="1">Stage 0 sporulation protein A homolog</fullName>
    </recommendedName>
</protein>